<reference evidence="2 3" key="1">
    <citation type="submission" date="2024-02" db="EMBL/GenBank/DDBJ databases">
        <authorList>
            <person name="Chen Y."/>
            <person name="Shah S."/>
            <person name="Dougan E. K."/>
            <person name="Thang M."/>
            <person name="Chan C."/>
        </authorList>
    </citation>
    <scope>NUCLEOTIDE SEQUENCE [LARGE SCALE GENOMIC DNA]</scope>
</reference>
<evidence type="ECO:0000256" key="1">
    <source>
        <dbReference type="SAM" id="MobiDB-lite"/>
    </source>
</evidence>
<proteinExistence type="predicted"/>
<gene>
    <name evidence="2" type="ORF">SCF082_LOCUS16610</name>
</gene>
<dbReference type="EMBL" id="CAXAMM010010877">
    <property type="protein sequence ID" value="CAK9024410.1"/>
    <property type="molecule type" value="Genomic_DNA"/>
</dbReference>
<evidence type="ECO:0000313" key="2">
    <source>
        <dbReference type="EMBL" id="CAK9024410.1"/>
    </source>
</evidence>
<name>A0ABP0KDF7_9DINO</name>
<feature type="compositionally biased region" description="Low complexity" evidence="1">
    <location>
        <begin position="59"/>
        <end position="72"/>
    </location>
</feature>
<comment type="caution">
    <text evidence="2">The sequence shown here is derived from an EMBL/GenBank/DDBJ whole genome shotgun (WGS) entry which is preliminary data.</text>
</comment>
<sequence>MFAHKLKASRAVLGQVAEKKRRFASKIPFQQEVRNKRQHVSLGLPKVDTAKPERPESPGAHAAGNNNRNKNGSSGDENSRAVQSVYCAESRLEDRKQRAAGKRIRFEDGTKDWNGLRVDRHYFDELVYQFFVLGKQFSSVDVLRLTGIDSTIVEGVNKLLQDLCKRIEGFSTSEDVGVPVLIRGGGHGMKVSCFHLPYLQSLQRVVAEAERIVSLGISLNGDDSDGKDEPMSNNNDAAAQLQQPIPT</sequence>
<evidence type="ECO:0000313" key="3">
    <source>
        <dbReference type="Proteomes" id="UP001642464"/>
    </source>
</evidence>
<evidence type="ECO:0008006" key="4">
    <source>
        <dbReference type="Google" id="ProtNLM"/>
    </source>
</evidence>
<keyword evidence="3" id="KW-1185">Reference proteome</keyword>
<protein>
    <recommendedName>
        <fullName evidence="4">Smr domain-containing protein</fullName>
    </recommendedName>
</protein>
<feature type="region of interest" description="Disordered" evidence="1">
    <location>
        <begin position="220"/>
        <end position="247"/>
    </location>
</feature>
<dbReference type="Proteomes" id="UP001642464">
    <property type="component" value="Unassembled WGS sequence"/>
</dbReference>
<feature type="compositionally biased region" description="Polar residues" evidence="1">
    <location>
        <begin position="231"/>
        <end position="247"/>
    </location>
</feature>
<feature type="region of interest" description="Disordered" evidence="1">
    <location>
        <begin position="27"/>
        <end position="80"/>
    </location>
</feature>
<accession>A0ABP0KDF7</accession>
<organism evidence="2 3">
    <name type="scientific">Durusdinium trenchii</name>
    <dbReference type="NCBI Taxonomy" id="1381693"/>
    <lineage>
        <taxon>Eukaryota</taxon>
        <taxon>Sar</taxon>
        <taxon>Alveolata</taxon>
        <taxon>Dinophyceae</taxon>
        <taxon>Suessiales</taxon>
        <taxon>Symbiodiniaceae</taxon>
        <taxon>Durusdinium</taxon>
    </lineage>
</organism>